<protein>
    <submittedName>
        <fullName evidence="2">Methyltransferase</fullName>
    </submittedName>
</protein>
<evidence type="ECO:0000313" key="3">
    <source>
        <dbReference type="Proteomes" id="UP001601442"/>
    </source>
</evidence>
<feature type="domain" description="Methyltransferase small" evidence="1">
    <location>
        <begin position="205"/>
        <end position="320"/>
    </location>
</feature>
<dbReference type="Pfam" id="PF05175">
    <property type="entry name" value="MTS"/>
    <property type="match status" value="1"/>
</dbReference>
<dbReference type="Proteomes" id="UP001601442">
    <property type="component" value="Unassembled WGS sequence"/>
</dbReference>
<gene>
    <name evidence="2" type="ORF">ACFYU5_18315</name>
</gene>
<evidence type="ECO:0000259" key="1">
    <source>
        <dbReference type="Pfam" id="PF05175"/>
    </source>
</evidence>
<dbReference type="CDD" id="cd02440">
    <property type="entry name" value="AdoMet_MTases"/>
    <property type="match status" value="1"/>
</dbReference>
<name>A0ABW6P5F5_9NOCA</name>
<comment type="caution">
    <text evidence="2">The sequence shown here is derived from an EMBL/GenBank/DDBJ whole genome shotgun (WGS) entry which is preliminary data.</text>
</comment>
<dbReference type="PANTHER" id="PTHR18895:SF74">
    <property type="entry name" value="MTRF1L RELEASE FACTOR GLUTAMINE METHYLTRANSFERASE"/>
    <property type="match status" value="1"/>
</dbReference>
<dbReference type="InterPro" id="IPR007848">
    <property type="entry name" value="Small_mtfrase_dom"/>
</dbReference>
<accession>A0ABW6P5F5</accession>
<dbReference type="SUPFAM" id="SSF53335">
    <property type="entry name" value="S-adenosyl-L-methionine-dependent methyltransferases"/>
    <property type="match status" value="1"/>
</dbReference>
<keyword evidence="2" id="KW-0808">Transferase</keyword>
<dbReference type="EMBL" id="JBIAMT010000003">
    <property type="protein sequence ID" value="MFF0498369.1"/>
    <property type="molecule type" value="Genomic_DNA"/>
</dbReference>
<dbReference type="GO" id="GO:0032259">
    <property type="term" value="P:methylation"/>
    <property type="evidence" value="ECO:0007669"/>
    <property type="project" value="UniProtKB-KW"/>
</dbReference>
<sequence>MSTVSWTENGTRRTARWHSENATPAPVSIVVVDDRLSAPAALRLARSGSALLWRGDFHNAGQLMRAMARRLSQRSRPGPGVTDLGAAFRANRQARSQRAMLLGRIVIALEYDYSIRLRRAPDVRAACEHAYGRPNASGEIASGTMLVALPDLLGVIGAYEWHRRGIGIAALGDRIHPAYGVFAPTRNEYVDLVVRAPLPHGIDQPLVFDIGTGTGVLAAVLARRGAREVVATDINPRAVRCARENMRRLGLAGRVRVTETDLWPGTRQRADLIICNPPWLPGCPTSPLELGVYDPASDMLNRFLGELANHLTPHGEGWLILSDLAEHLGLRTRDELLTRIAAAGLTVTARHETAPRHSRATDRTDPLHAARACERTVLWRLTPRLSARS</sequence>
<dbReference type="Gene3D" id="3.40.50.150">
    <property type="entry name" value="Vaccinia Virus protein VP39"/>
    <property type="match status" value="1"/>
</dbReference>
<keyword evidence="3" id="KW-1185">Reference proteome</keyword>
<evidence type="ECO:0000313" key="2">
    <source>
        <dbReference type="EMBL" id="MFF0498369.1"/>
    </source>
</evidence>
<organism evidence="2 3">
    <name type="scientific">Nocardia aobensis</name>
    <dbReference type="NCBI Taxonomy" id="257277"/>
    <lineage>
        <taxon>Bacteria</taxon>
        <taxon>Bacillati</taxon>
        <taxon>Actinomycetota</taxon>
        <taxon>Actinomycetes</taxon>
        <taxon>Mycobacteriales</taxon>
        <taxon>Nocardiaceae</taxon>
        <taxon>Nocardia</taxon>
    </lineage>
</organism>
<dbReference type="PANTHER" id="PTHR18895">
    <property type="entry name" value="HEMK METHYLTRANSFERASE"/>
    <property type="match status" value="1"/>
</dbReference>
<reference evidence="2 3" key="1">
    <citation type="submission" date="2024-10" db="EMBL/GenBank/DDBJ databases">
        <title>The Natural Products Discovery Center: Release of the First 8490 Sequenced Strains for Exploring Actinobacteria Biosynthetic Diversity.</title>
        <authorList>
            <person name="Kalkreuter E."/>
            <person name="Kautsar S.A."/>
            <person name="Yang D."/>
            <person name="Bader C.D."/>
            <person name="Teijaro C.N."/>
            <person name="Fluegel L."/>
            <person name="Davis C.M."/>
            <person name="Simpson J.R."/>
            <person name="Lauterbach L."/>
            <person name="Steele A.D."/>
            <person name="Gui C."/>
            <person name="Meng S."/>
            <person name="Li G."/>
            <person name="Viehrig K."/>
            <person name="Ye F."/>
            <person name="Su P."/>
            <person name="Kiefer A.F."/>
            <person name="Nichols A."/>
            <person name="Cepeda A.J."/>
            <person name="Yan W."/>
            <person name="Fan B."/>
            <person name="Jiang Y."/>
            <person name="Adhikari A."/>
            <person name="Zheng C.-J."/>
            <person name="Schuster L."/>
            <person name="Cowan T.M."/>
            <person name="Smanski M.J."/>
            <person name="Chevrette M.G."/>
            <person name="De Carvalho L.P.S."/>
            <person name="Shen B."/>
        </authorList>
    </citation>
    <scope>NUCLEOTIDE SEQUENCE [LARGE SCALE GENOMIC DNA]</scope>
    <source>
        <strain evidence="2 3">NPDC004119</strain>
    </source>
</reference>
<keyword evidence="2" id="KW-0489">Methyltransferase</keyword>
<dbReference type="InterPro" id="IPR002052">
    <property type="entry name" value="DNA_methylase_N6_adenine_CS"/>
</dbReference>
<dbReference type="GO" id="GO:0008168">
    <property type="term" value="F:methyltransferase activity"/>
    <property type="evidence" value="ECO:0007669"/>
    <property type="project" value="UniProtKB-KW"/>
</dbReference>
<dbReference type="InterPro" id="IPR029063">
    <property type="entry name" value="SAM-dependent_MTases_sf"/>
</dbReference>
<dbReference type="PROSITE" id="PS00092">
    <property type="entry name" value="N6_MTASE"/>
    <property type="match status" value="1"/>
</dbReference>
<dbReference type="InterPro" id="IPR050320">
    <property type="entry name" value="N5-glutamine_MTase"/>
</dbReference>
<dbReference type="RefSeq" id="WP_387395712.1">
    <property type="nucleotide sequence ID" value="NZ_JBIAMT010000003.1"/>
</dbReference>
<proteinExistence type="predicted"/>